<dbReference type="PROSITE" id="PS51292">
    <property type="entry name" value="ZF_RING_CH"/>
    <property type="match status" value="1"/>
</dbReference>
<keyword evidence="3" id="KW-0862">Zinc</keyword>
<protein>
    <recommendedName>
        <fullName evidence="6">RING-CH-type domain-containing protein</fullName>
    </recommendedName>
</protein>
<gene>
    <name evidence="7" type="ORF">F0562_008536</name>
</gene>
<dbReference type="SMART" id="SM00744">
    <property type="entry name" value="RINGv"/>
    <property type="match status" value="1"/>
</dbReference>
<keyword evidence="5" id="KW-0472">Membrane</keyword>
<name>A0A5J5AAC7_9ASTE</name>
<sequence length="213" mass="23747">MESEIHGGQEGNENSRKPIGGVESEPVIAMKSEDTEIVSEEDGNSRTKTNNLERCGVSGEEGKGKEAEPEKNDCVVDVERSGGSLSGESLTGEKVCRICHLSSEHITESSDFIQLGCGCKNELGISHRRCAETWFRHRGNRQCEICGMTARNIAAIEDNRFLVEWHEMRMMAASAANSRREGSCLCKKNFCNFLMACLVLAFIFSWFFRVHMI</sequence>
<feature type="region of interest" description="Disordered" evidence="4">
    <location>
        <begin position="1"/>
        <end position="71"/>
    </location>
</feature>
<evidence type="ECO:0000313" key="7">
    <source>
        <dbReference type="EMBL" id="KAA8526261.1"/>
    </source>
</evidence>
<keyword evidence="2" id="KW-0863">Zinc-finger</keyword>
<keyword evidence="8" id="KW-1185">Reference proteome</keyword>
<evidence type="ECO:0000256" key="3">
    <source>
        <dbReference type="ARBA" id="ARBA00022833"/>
    </source>
</evidence>
<reference evidence="7 8" key="1">
    <citation type="submission" date="2019-09" db="EMBL/GenBank/DDBJ databases">
        <title>A chromosome-level genome assembly of the Chinese tupelo Nyssa sinensis.</title>
        <authorList>
            <person name="Yang X."/>
            <person name="Kang M."/>
            <person name="Yang Y."/>
            <person name="Xiong H."/>
            <person name="Wang M."/>
            <person name="Zhang Z."/>
            <person name="Wang Z."/>
            <person name="Wu H."/>
            <person name="Ma T."/>
            <person name="Liu J."/>
            <person name="Xi Z."/>
        </authorList>
    </citation>
    <scope>NUCLEOTIDE SEQUENCE [LARGE SCALE GENOMIC DNA]</scope>
    <source>
        <strain evidence="7">J267</strain>
        <tissue evidence="7">Leaf</tissue>
    </source>
</reference>
<evidence type="ECO:0000259" key="6">
    <source>
        <dbReference type="PROSITE" id="PS51292"/>
    </source>
</evidence>
<dbReference type="InterPro" id="IPR013083">
    <property type="entry name" value="Znf_RING/FYVE/PHD"/>
</dbReference>
<accession>A0A5J5AAC7</accession>
<keyword evidence="1" id="KW-0479">Metal-binding</keyword>
<feature type="compositionally biased region" description="Basic and acidic residues" evidence="4">
    <location>
        <begin position="60"/>
        <end position="71"/>
    </location>
</feature>
<evidence type="ECO:0000313" key="8">
    <source>
        <dbReference type="Proteomes" id="UP000325577"/>
    </source>
</evidence>
<keyword evidence="5" id="KW-1133">Transmembrane helix</keyword>
<dbReference type="OrthoDB" id="1734943at2759"/>
<dbReference type="PANTHER" id="PTHR46214:SF8">
    <property type="entry name" value="RING_FYVE_PHD ZINC FINGER SUPERFAMILY PROTEIN"/>
    <property type="match status" value="1"/>
</dbReference>
<evidence type="ECO:0000256" key="2">
    <source>
        <dbReference type="ARBA" id="ARBA00022771"/>
    </source>
</evidence>
<evidence type="ECO:0000256" key="1">
    <source>
        <dbReference type="ARBA" id="ARBA00022723"/>
    </source>
</evidence>
<feature type="domain" description="RING-CH-type" evidence="6">
    <location>
        <begin position="88"/>
        <end position="153"/>
    </location>
</feature>
<dbReference type="Proteomes" id="UP000325577">
    <property type="component" value="Linkage Group LG3"/>
</dbReference>
<evidence type="ECO:0000256" key="5">
    <source>
        <dbReference type="SAM" id="Phobius"/>
    </source>
</evidence>
<dbReference type="InterPro" id="IPR011016">
    <property type="entry name" value="Znf_RING-CH"/>
</dbReference>
<dbReference type="EMBL" id="CM018046">
    <property type="protein sequence ID" value="KAA8526261.1"/>
    <property type="molecule type" value="Genomic_DNA"/>
</dbReference>
<feature type="transmembrane region" description="Helical" evidence="5">
    <location>
        <begin position="189"/>
        <end position="208"/>
    </location>
</feature>
<dbReference type="AlphaFoldDB" id="A0A5J5AAC7"/>
<organism evidence="7 8">
    <name type="scientific">Nyssa sinensis</name>
    <dbReference type="NCBI Taxonomy" id="561372"/>
    <lineage>
        <taxon>Eukaryota</taxon>
        <taxon>Viridiplantae</taxon>
        <taxon>Streptophyta</taxon>
        <taxon>Embryophyta</taxon>
        <taxon>Tracheophyta</taxon>
        <taxon>Spermatophyta</taxon>
        <taxon>Magnoliopsida</taxon>
        <taxon>eudicotyledons</taxon>
        <taxon>Gunneridae</taxon>
        <taxon>Pentapetalae</taxon>
        <taxon>asterids</taxon>
        <taxon>Cornales</taxon>
        <taxon>Nyssaceae</taxon>
        <taxon>Nyssa</taxon>
    </lineage>
</organism>
<dbReference type="PANTHER" id="PTHR46214">
    <property type="entry name" value="ZINC FINGER, RING-CH-TYPE"/>
    <property type="match status" value="1"/>
</dbReference>
<proteinExistence type="predicted"/>
<dbReference type="GO" id="GO:0008270">
    <property type="term" value="F:zinc ion binding"/>
    <property type="evidence" value="ECO:0007669"/>
    <property type="project" value="UniProtKB-KW"/>
</dbReference>
<dbReference type="Gene3D" id="3.30.40.10">
    <property type="entry name" value="Zinc/RING finger domain, C3HC4 (zinc finger)"/>
    <property type="match status" value="1"/>
</dbReference>
<evidence type="ECO:0000256" key="4">
    <source>
        <dbReference type="SAM" id="MobiDB-lite"/>
    </source>
</evidence>
<dbReference type="Pfam" id="PF12906">
    <property type="entry name" value="RINGv"/>
    <property type="match status" value="1"/>
</dbReference>
<dbReference type="SUPFAM" id="SSF57850">
    <property type="entry name" value="RING/U-box"/>
    <property type="match status" value="1"/>
</dbReference>
<keyword evidence="5" id="KW-0812">Transmembrane</keyword>